<dbReference type="Gene3D" id="3.30.565.10">
    <property type="entry name" value="Histidine kinase-like ATPase, C-terminal domain"/>
    <property type="match status" value="1"/>
</dbReference>
<dbReference type="Pfam" id="PF02518">
    <property type="entry name" value="HATPase_c"/>
    <property type="match status" value="1"/>
</dbReference>
<keyword evidence="7" id="KW-0067">ATP-binding</keyword>
<evidence type="ECO:0000256" key="1">
    <source>
        <dbReference type="ARBA" id="ARBA00000085"/>
    </source>
</evidence>
<dbReference type="Pfam" id="PF07730">
    <property type="entry name" value="HisKA_3"/>
    <property type="match status" value="1"/>
</dbReference>
<dbReference type="PANTHER" id="PTHR24421">
    <property type="entry name" value="NITRATE/NITRITE SENSOR PROTEIN NARX-RELATED"/>
    <property type="match status" value="1"/>
</dbReference>
<evidence type="ECO:0000256" key="5">
    <source>
        <dbReference type="ARBA" id="ARBA00022741"/>
    </source>
</evidence>
<dbReference type="Gene3D" id="1.20.5.1930">
    <property type="match status" value="1"/>
</dbReference>
<accession>A0ABV5T9R3</accession>
<keyword evidence="6 12" id="KW-0418">Kinase</keyword>
<gene>
    <name evidence="12" type="ORF">ACFFRH_10030</name>
</gene>
<keyword evidence="3" id="KW-0597">Phosphoprotein</keyword>
<keyword evidence="13" id="KW-1185">Reference proteome</keyword>
<evidence type="ECO:0000259" key="11">
    <source>
        <dbReference type="SMART" id="SM00387"/>
    </source>
</evidence>
<dbReference type="CDD" id="cd16917">
    <property type="entry name" value="HATPase_UhpB-NarQ-NarX-like"/>
    <property type="match status" value="1"/>
</dbReference>
<feature type="domain" description="Histidine kinase/HSP90-like ATPase" evidence="11">
    <location>
        <begin position="517"/>
        <end position="608"/>
    </location>
</feature>
<evidence type="ECO:0000313" key="13">
    <source>
        <dbReference type="Proteomes" id="UP001589610"/>
    </source>
</evidence>
<evidence type="ECO:0000256" key="9">
    <source>
        <dbReference type="SAM" id="MobiDB-lite"/>
    </source>
</evidence>
<feature type="transmembrane region" description="Helical" evidence="10">
    <location>
        <begin position="84"/>
        <end position="108"/>
    </location>
</feature>
<dbReference type="RefSeq" id="WP_386155826.1">
    <property type="nucleotide sequence ID" value="NZ_JBHMBS010000004.1"/>
</dbReference>
<comment type="caution">
    <text evidence="12">The sequence shown here is derived from an EMBL/GenBank/DDBJ whole genome shotgun (WGS) entry which is preliminary data.</text>
</comment>
<evidence type="ECO:0000256" key="8">
    <source>
        <dbReference type="ARBA" id="ARBA00023012"/>
    </source>
</evidence>
<name>A0ABV5T9R3_9ACTN</name>
<feature type="transmembrane region" description="Helical" evidence="10">
    <location>
        <begin position="120"/>
        <end position="141"/>
    </location>
</feature>
<evidence type="ECO:0000256" key="6">
    <source>
        <dbReference type="ARBA" id="ARBA00022777"/>
    </source>
</evidence>
<evidence type="ECO:0000313" key="12">
    <source>
        <dbReference type="EMBL" id="MFB9675824.1"/>
    </source>
</evidence>
<evidence type="ECO:0000256" key="10">
    <source>
        <dbReference type="SAM" id="Phobius"/>
    </source>
</evidence>
<feature type="transmembrane region" description="Helical" evidence="10">
    <location>
        <begin position="56"/>
        <end position="77"/>
    </location>
</feature>
<keyword evidence="10" id="KW-0812">Transmembrane</keyword>
<reference evidence="12 13" key="1">
    <citation type="submission" date="2024-09" db="EMBL/GenBank/DDBJ databases">
        <authorList>
            <person name="Sun Q."/>
            <person name="Mori K."/>
        </authorList>
    </citation>
    <scope>NUCLEOTIDE SEQUENCE [LARGE SCALE GENOMIC DNA]</scope>
    <source>
        <strain evidence="12 13">JCM 3028</strain>
    </source>
</reference>
<evidence type="ECO:0000256" key="3">
    <source>
        <dbReference type="ARBA" id="ARBA00022553"/>
    </source>
</evidence>
<dbReference type="InterPro" id="IPR003594">
    <property type="entry name" value="HATPase_dom"/>
</dbReference>
<keyword evidence="10" id="KW-0472">Membrane</keyword>
<dbReference type="PANTHER" id="PTHR24421:SF10">
    <property type="entry name" value="NITRATE_NITRITE SENSOR PROTEIN NARQ"/>
    <property type="match status" value="1"/>
</dbReference>
<keyword evidence="5" id="KW-0547">Nucleotide-binding</keyword>
<keyword evidence="10" id="KW-1133">Transmembrane helix</keyword>
<dbReference type="EMBL" id="JBHMBS010000004">
    <property type="protein sequence ID" value="MFB9675824.1"/>
    <property type="molecule type" value="Genomic_DNA"/>
</dbReference>
<comment type="catalytic activity">
    <reaction evidence="1">
        <text>ATP + protein L-histidine = ADP + protein N-phospho-L-histidine.</text>
        <dbReference type="EC" id="2.7.13.3"/>
    </reaction>
</comment>
<feature type="region of interest" description="Disordered" evidence="9">
    <location>
        <begin position="1"/>
        <end position="21"/>
    </location>
</feature>
<sequence>MTLTAPLTVSVPASPSGPPGPSASAPVRALAVSMAVVSVTGMVAGGVLEAGVPTPFSQWLFIVACALLPSVGLLIAVRRPDNPYGWLLLVTAVCLGLGGLGVGVLVAYGDTRGPLAVTGALLTSLFSGFYGLSWVFVPLIFPDGRLPSPRWRPVAWIAGAAILLHWLGVLLSPDEVYASTFPYGNPLGLEGAAGLLAASVGGLGQLVVFLVALSVLASLVLRQRRGTLVERRRLRWMILGVVAALGGSIVTMIFGQGGQAVSWVGVVTAVAALPAVIATVVFRHNLLDIRVAVRGSRLLLVFDLRPTVDELLTELGPGLEAADPVEQLGRLAEAVRTGLETRWAAVTLADGTRVVAGVEDGKAVLTVPAGLGHIACGPKVAGRFNAEDRRLLGSLAVPIGLAIQSAGLAARLVNAQEAERRRIERNIHDGAQQQLVALIAGLELARATGGGPGSLALLREQARQTLTDLRELAAGIHPSVLSQGGLAEAVEERCSRLPVATVVTADQALRSRRFPDEIEGALYFTVSEAVANALKHAGASRIEVRLAWSGGRLRATVSDDGRGFERDAPGRGGLGALADRLAALGGGLDVSSVPGEGTLVGAWIPVPDQGAGLRDRRAEMPG</sequence>
<evidence type="ECO:0000256" key="2">
    <source>
        <dbReference type="ARBA" id="ARBA00012438"/>
    </source>
</evidence>
<dbReference type="InterPro" id="IPR011712">
    <property type="entry name" value="Sig_transdc_His_kin_sub3_dim/P"/>
</dbReference>
<feature type="transmembrane region" description="Helical" evidence="10">
    <location>
        <begin position="153"/>
        <end position="172"/>
    </location>
</feature>
<dbReference type="EC" id="2.7.13.3" evidence="2"/>
<feature type="transmembrane region" description="Helical" evidence="10">
    <location>
        <begin position="233"/>
        <end position="254"/>
    </location>
</feature>
<dbReference type="GO" id="GO:0016301">
    <property type="term" value="F:kinase activity"/>
    <property type="evidence" value="ECO:0007669"/>
    <property type="project" value="UniProtKB-KW"/>
</dbReference>
<evidence type="ECO:0000256" key="4">
    <source>
        <dbReference type="ARBA" id="ARBA00022679"/>
    </source>
</evidence>
<evidence type="ECO:0000256" key="7">
    <source>
        <dbReference type="ARBA" id="ARBA00022840"/>
    </source>
</evidence>
<proteinExistence type="predicted"/>
<dbReference type="Proteomes" id="UP001589610">
    <property type="component" value="Unassembled WGS sequence"/>
</dbReference>
<feature type="transmembrane region" description="Helical" evidence="10">
    <location>
        <begin position="260"/>
        <end position="282"/>
    </location>
</feature>
<protein>
    <recommendedName>
        <fullName evidence="2">histidine kinase</fullName>
        <ecNumber evidence="2">2.7.13.3</ecNumber>
    </recommendedName>
</protein>
<feature type="transmembrane region" description="Helical" evidence="10">
    <location>
        <begin position="192"/>
        <end position="221"/>
    </location>
</feature>
<keyword evidence="8" id="KW-0902">Two-component regulatory system</keyword>
<keyword evidence="4" id="KW-0808">Transferase</keyword>
<dbReference type="InterPro" id="IPR050482">
    <property type="entry name" value="Sensor_HK_TwoCompSys"/>
</dbReference>
<dbReference type="SUPFAM" id="SSF55874">
    <property type="entry name" value="ATPase domain of HSP90 chaperone/DNA topoisomerase II/histidine kinase"/>
    <property type="match status" value="1"/>
</dbReference>
<organism evidence="12 13">
    <name type="scientific">Streptosporangium vulgare</name>
    <dbReference type="NCBI Taxonomy" id="46190"/>
    <lineage>
        <taxon>Bacteria</taxon>
        <taxon>Bacillati</taxon>
        <taxon>Actinomycetota</taxon>
        <taxon>Actinomycetes</taxon>
        <taxon>Streptosporangiales</taxon>
        <taxon>Streptosporangiaceae</taxon>
        <taxon>Streptosporangium</taxon>
    </lineage>
</organism>
<dbReference type="InterPro" id="IPR036890">
    <property type="entry name" value="HATPase_C_sf"/>
</dbReference>
<dbReference type="SMART" id="SM00387">
    <property type="entry name" value="HATPase_c"/>
    <property type="match status" value="1"/>
</dbReference>